<organism evidence="4 5">
    <name type="scientific">Helobdella robusta</name>
    <name type="common">Californian leech</name>
    <dbReference type="NCBI Taxonomy" id="6412"/>
    <lineage>
        <taxon>Eukaryota</taxon>
        <taxon>Metazoa</taxon>
        <taxon>Spiralia</taxon>
        <taxon>Lophotrochozoa</taxon>
        <taxon>Annelida</taxon>
        <taxon>Clitellata</taxon>
        <taxon>Hirudinea</taxon>
        <taxon>Rhynchobdellida</taxon>
        <taxon>Glossiphoniidae</taxon>
        <taxon>Helobdella</taxon>
    </lineage>
</organism>
<evidence type="ECO:0000256" key="1">
    <source>
        <dbReference type="SAM" id="MobiDB-lite"/>
    </source>
</evidence>
<dbReference type="GeneID" id="20200732"/>
<reference evidence="5" key="1">
    <citation type="submission" date="2012-12" db="EMBL/GenBank/DDBJ databases">
        <authorList>
            <person name="Hellsten U."/>
            <person name="Grimwood J."/>
            <person name="Chapman J.A."/>
            <person name="Shapiro H."/>
            <person name="Aerts A."/>
            <person name="Otillar R.P."/>
            <person name="Terry A.Y."/>
            <person name="Boore J.L."/>
            <person name="Simakov O."/>
            <person name="Marletaz F."/>
            <person name="Cho S.-J."/>
            <person name="Edsinger-Gonzales E."/>
            <person name="Havlak P."/>
            <person name="Kuo D.-H."/>
            <person name="Larsson T."/>
            <person name="Lv J."/>
            <person name="Arendt D."/>
            <person name="Savage R."/>
            <person name="Osoegawa K."/>
            <person name="de Jong P."/>
            <person name="Lindberg D.R."/>
            <person name="Seaver E.C."/>
            <person name="Weisblat D.A."/>
            <person name="Putnam N.H."/>
            <person name="Grigoriev I.V."/>
            <person name="Rokhsar D.S."/>
        </authorList>
    </citation>
    <scope>NUCLEOTIDE SEQUENCE</scope>
</reference>
<dbReference type="Proteomes" id="UP000015101">
    <property type="component" value="Unassembled WGS sequence"/>
</dbReference>
<dbReference type="InParanoid" id="T1EVY2"/>
<dbReference type="HOGENOM" id="CLU_1043087_0_0_1"/>
<feature type="region of interest" description="Disordered" evidence="1">
    <location>
        <begin position="147"/>
        <end position="172"/>
    </location>
</feature>
<dbReference type="KEGG" id="hro:HELRODRAFT_164904"/>
<feature type="chain" id="PRO_5010980083" evidence="2">
    <location>
        <begin position="26"/>
        <end position="267"/>
    </location>
</feature>
<feature type="compositionally biased region" description="Basic and acidic residues" evidence="1">
    <location>
        <begin position="147"/>
        <end position="156"/>
    </location>
</feature>
<protein>
    <submittedName>
        <fullName evidence="3 4">Uncharacterized protein</fullName>
    </submittedName>
</protein>
<evidence type="ECO:0000313" key="5">
    <source>
        <dbReference type="Proteomes" id="UP000015101"/>
    </source>
</evidence>
<accession>T1EVY2</accession>
<keyword evidence="5" id="KW-1185">Reference proteome</keyword>
<sequence>MDKNGEMIAQLVVLLAVLNLQKVEPSKTEINILKNSRWGDAPLTPSAGNVADIFWPVEPMKKRHRPATPTLNQVNIETKSSVKGIVGRKPPLNLVIAAKKAVTKKKFYHIGNVARCTKDNIVEYLKSLDVETVSCFPVFKKSDKETKTPVLKKDGNEENLSTDETKPTSSDKSTSFRLCVDVKLANVIEDMDSWPEHVIANSFNKYFTNLVDGINVDVNDRNVTQYLNNPVSSSVSLCETNEFEVLNIVHGLRILILLVMMEYLISS</sequence>
<dbReference type="EMBL" id="KB097639">
    <property type="protein sequence ID" value="ESN92788.1"/>
    <property type="molecule type" value="Genomic_DNA"/>
</dbReference>
<gene>
    <name evidence="4" type="primary">20200732</name>
    <name evidence="3" type="ORF">HELRODRAFT_164904</name>
</gene>
<dbReference type="EnsemblMetazoa" id="HelroT164904">
    <property type="protein sequence ID" value="HelroP164904"/>
    <property type="gene ID" value="HelroG164904"/>
</dbReference>
<dbReference type="EMBL" id="AMQM01001878">
    <property type="status" value="NOT_ANNOTATED_CDS"/>
    <property type="molecule type" value="Genomic_DNA"/>
</dbReference>
<feature type="signal peptide" evidence="2">
    <location>
        <begin position="1"/>
        <end position="25"/>
    </location>
</feature>
<evidence type="ECO:0000313" key="3">
    <source>
        <dbReference type="EMBL" id="ESN92788.1"/>
    </source>
</evidence>
<keyword evidence="2" id="KW-0732">Signal</keyword>
<reference evidence="4" key="3">
    <citation type="submission" date="2015-06" db="UniProtKB">
        <authorList>
            <consortium name="EnsemblMetazoa"/>
        </authorList>
    </citation>
    <scope>IDENTIFICATION</scope>
</reference>
<proteinExistence type="predicted"/>
<dbReference type="AlphaFoldDB" id="T1EVY2"/>
<dbReference type="RefSeq" id="XP_009029088.1">
    <property type="nucleotide sequence ID" value="XM_009030840.1"/>
</dbReference>
<dbReference type="CTD" id="20200732"/>
<name>T1EVY2_HELRO</name>
<evidence type="ECO:0000256" key="2">
    <source>
        <dbReference type="SAM" id="SignalP"/>
    </source>
</evidence>
<evidence type="ECO:0000313" key="4">
    <source>
        <dbReference type="EnsemblMetazoa" id="HelroP164904"/>
    </source>
</evidence>
<reference evidence="3 5" key="2">
    <citation type="journal article" date="2013" name="Nature">
        <title>Insights into bilaterian evolution from three spiralian genomes.</title>
        <authorList>
            <person name="Simakov O."/>
            <person name="Marletaz F."/>
            <person name="Cho S.J."/>
            <person name="Edsinger-Gonzales E."/>
            <person name="Havlak P."/>
            <person name="Hellsten U."/>
            <person name="Kuo D.H."/>
            <person name="Larsson T."/>
            <person name="Lv J."/>
            <person name="Arendt D."/>
            <person name="Savage R."/>
            <person name="Osoegawa K."/>
            <person name="de Jong P."/>
            <person name="Grimwood J."/>
            <person name="Chapman J.A."/>
            <person name="Shapiro H."/>
            <person name="Aerts A."/>
            <person name="Otillar R.P."/>
            <person name="Terry A.Y."/>
            <person name="Boore J.L."/>
            <person name="Grigoriev I.V."/>
            <person name="Lindberg D.R."/>
            <person name="Seaver E.C."/>
            <person name="Weisblat D.A."/>
            <person name="Putnam N.H."/>
            <person name="Rokhsar D.S."/>
        </authorList>
    </citation>
    <scope>NUCLEOTIDE SEQUENCE</scope>
</reference>